<feature type="domain" description="DNA2/NAM7 helicase-like C-terminal" evidence="8">
    <location>
        <begin position="690"/>
        <end position="893"/>
    </location>
</feature>
<dbReference type="InterPro" id="IPR041677">
    <property type="entry name" value="DNA2/NAM7_AAA_11"/>
</dbReference>
<evidence type="ECO:0000313" key="9">
    <source>
        <dbReference type="EMBL" id="GGA65287.1"/>
    </source>
</evidence>
<dbReference type="Pfam" id="PF04851">
    <property type="entry name" value="ResIII"/>
    <property type="match status" value="1"/>
</dbReference>
<dbReference type="InterPro" id="IPR047187">
    <property type="entry name" value="SF1_C_Upf1"/>
</dbReference>
<gene>
    <name evidence="9" type="ORF">GCM10011499_39680</name>
</gene>
<evidence type="ECO:0000256" key="1">
    <source>
        <dbReference type="ARBA" id="ARBA00007913"/>
    </source>
</evidence>
<keyword evidence="5" id="KW-0067">ATP-binding</keyword>
<evidence type="ECO:0000313" key="10">
    <source>
        <dbReference type="Proteomes" id="UP000596977"/>
    </source>
</evidence>
<dbReference type="PANTHER" id="PTHR43788">
    <property type="entry name" value="DNA2/NAM7 HELICASE FAMILY MEMBER"/>
    <property type="match status" value="1"/>
</dbReference>
<keyword evidence="2" id="KW-0547">Nucleotide-binding</keyword>
<dbReference type="GO" id="GO:0003677">
    <property type="term" value="F:DNA binding"/>
    <property type="evidence" value="ECO:0007669"/>
    <property type="project" value="InterPro"/>
</dbReference>
<evidence type="ECO:0000256" key="4">
    <source>
        <dbReference type="ARBA" id="ARBA00022806"/>
    </source>
</evidence>
<sequence>MPEVLMPLTTAISFRQDWVELGRTASDILGIATDRPPALLAIETRLLDRLNNPPNYQLFDGKIVIEEIEEVIAELGKAGSSADGELVLYPSRRARQSDLATLTSGAIPASDIDGVIRFVESDLRGPNTRIVISDQRTARIVTDLAFYNIELVDQKIGQIRDAHKRRPHDWSVYDANELAYRIHLVHDRNRADDRVLRLGPGAKSWSELAHAPAEVAAANDDPVWFSLILLEAFSLLREQYRIFPVDVLPASERSRGSVLLRPRVDPQLDHRRAAAGLKPAAEALNRELANDDGKSNWTLSRTDALSGDRERSPQLTFEDTEIVDGRKVYNFTSSEVVMADSSHYLRPRRDSGFENAVRRRLNNIVSARRNLELLRLLDDPSQVAIDEALRTIAAPGPIPDGMDETKAAAWNAIAHGQSVNVVVGPPGVGKTYLISNLVKSILSLTSDARILVVAQNHDTLVNMENELNATLRGENTIVVRIERTQTEETDRIVRKQSCDLLQSVTKPFDSELVSHQVQHIQCALRPANPSQQAIAERVHRDTETLLVRAADITLATTSSYVIEDMIADGEQFDWVFVEEAARANGAEMIGALLLGNRRVMIGDHNQLSPFDHAQRQEMYESERAAELLGSARAKLATFTDLPAEVDEALQFLENMPDLVTNVLAIAARLEEPFRTIAEREADREKASGQTSRFVNMLTEQSRMHPSICDVVSNTFYQGKLFSSDRVKNRRPAVRSDGLVPNVPIVVLNLPPLSKLDRPPFETRPGRSLRNETEARVIMEALKCLKPIVDTDGQPPTLAILSPYKAQVDHLKELLSRQRNDPSGTLSGFVSPRSDGNFVFTSDSFQGSEADVVLASLVRNNVSVGTRALGFMRNAQRMNVLMSRAKHKLVLVTSLEFIIDAAPDHLGSDLGFLRTMVGELRRKNGAADQGCGTRIVELDADGLVQT</sequence>
<evidence type="ECO:0000256" key="5">
    <source>
        <dbReference type="ARBA" id="ARBA00022840"/>
    </source>
</evidence>
<evidence type="ECO:0000259" key="8">
    <source>
        <dbReference type="Pfam" id="PF13087"/>
    </source>
</evidence>
<feature type="domain" description="DNA2/NAM7 helicase helicase" evidence="7">
    <location>
        <begin position="534"/>
        <end position="610"/>
    </location>
</feature>
<evidence type="ECO:0000259" key="6">
    <source>
        <dbReference type="Pfam" id="PF04851"/>
    </source>
</evidence>
<keyword evidence="4" id="KW-0347">Helicase</keyword>
<dbReference type="GO" id="GO:0043139">
    <property type="term" value="F:5'-3' DNA helicase activity"/>
    <property type="evidence" value="ECO:0007669"/>
    <property type="project" value="TreeGrafter"/>
</dbReference>
<dbReference type="Pfam" id="PF13087">
    <property type="entry name" value="AAA_12"/>
    <property type="match status" value="1"/>
</dbReference>
<dbReference type="CDD" id="cd18808">
    <property type="entry name" value="SF1_C_Upf1"/>
    <property type="match status" value="1"/>
</dbReference>
<dbReference type="GO" id="GO:0016787">
    <property type="term" value="F:hydrolase activity"/>
    <property type="evidence" value="ECO:0007669"/>
    <property type="project" value="UniProtKB-KW"/>
</dbReference>
<proteinExistence type="inferred from homology"/>
<reference evidence="9 10" key="1">
    <citation type="journal article" date="2014" name="Int. J. Syst. Evol. Microbiol.">
        <title>Complete genome sequence of Corynebacterium casei LMG S-19264T (=DSM 44701T), isolated from a smear-ripened cheese.</title>
        <authorList>
            <consortium name="US DOE Joint Genome Institute (JGI-PGF)"/>
            <person name="Walter F."/>
            <person name="Albersmeier A."/>
            <person name="Kalinowski J."/>
            <person name="Ruckert C."/>
        </authorList>
    </citation>
    <scope>NUCLEOTIDE SEQUENCE [LARGE SCALE GENOMIC DNA]</scope>
    <source>
        <strain evidence="9 10">CGMCC 1.15896</strain>
    </source>
</reference>
<dbReference type="Proteomes" id="UP000596977">
    <property type="component" value="Unassembled WGS sequence"/>
</dbReference>
<evidence type="ECO:0000256" key="3">
    <source>
        <dbReference type="ARBA" id="ARBA00022801"/>
    </source>
</evidence>
<dbReference type="Pfam" id="PF13086">
    <property type="entry name" value="AAA_11"/>
    <property type="match status" value="1"/>
</dbReference>
<dbReference type="SUPFAM" id="SSF52540">
    <property type="entry name" value="P-loop containing nucleoside triphosphate hydrolases"/>
    <property type="match status" value="1"/>
</dbReference>
<dbReference type="EMBL" id="BMKB01000014">
    <property type="protein sequence ID" value="GGA65287.1"/>
    <property type="molecule type" value="Genomic_DNA"/>
</dbReference>
<keyword evidence="3" id="KW-0378">Hydrolase</keyword>
<name>A0A916RSH5_9HYPH</name>
<evidence type="ECO:0000256" key="2">
    <source>
        <dbReference type="ARBA" id="ARBA00022741"/>
    </source>
</evidence>
<accession>A0A916RSH5</accession>
<evidence type="ECO:0000259" key="7">
    <source>
        <dbReference type="Pfam" id="PF13086"/>
    </source>
</evidence>
<evidence type="ECO:0008006" key="11">
    <source>
        <dbReference type="Google" id="ProtNLM"/>
    </source>
</evidence>
<dbReference type="GO" id="GO:0005524">
    <property type="term" value="F:ATP binding"/>
    <property type="evidence" value="ECO:0007669"/>
    <property type="project" value="UniProtKB-KW"/>
</dbReference>
<dbReference type="PANTHER" id="PTHR43788:SF8">
    <property type="entry name" value="DNA-BINDING PROTEIN SMUBP-2"/>
    <property type="match status" value="1"/>
</dbReference>
<dbReference type="AlphaFoldDB" id="A0A916RSH5"/>
<dbReference type="InterPro" id="IPR027417">
    <property type="entry name" value="P-loop_NTPase"/>
</dbReference>
<dbReference type="InterPro" id="IPR050534">
    <property type="entry name" value="Coronavir_polyprotein_1ab"/>
</dbReference>
<organism evidence="9 10">
    <name type="scientific">Pelagibacterium lentulum</name>
    <dbReference type="NCBI Taxonomy" id="2029865"/>
    <lineage>
        <taxon>Bacteria</taxon>
        <taxon>Pseudomonadati</taxon>
        <taxon>Pseudomonadota</taxon>
        <taxon>Alphaproteobacteria</taxon>
        <taxon>Hyphomicrobiales</taxon>
        <taxon>Devosiaceae</taxon>
        <taxon>Pelagibacterium</taxon>
    </lineage>
</organism>
<feature type="domain" description="Helicase/UvrB N-terminal" evidence="6">
    <location>
        <begin position="409"/>
        <end position="490"/>
    </location>
</feature>
<dbReference type="Gene3D" id="3.40.50.300">
    <property type="entry name" value="P-loop containing nucleotide triphosphate hydrolases"/>
    <property type="match status" value="2"/>
</dbReference>
<comment type="similarity">
    <text evidence="1">Belongs to the DNA2/NAM7 helicase family.</text>
</comment>
<protein>
    <recommendedName>
        <fullName evidence="11">AAA domain-containing protein</fullName>
    </recommendedName>
</protein>
<dbReference type="InterPro" id="IPR006935">
    <property type="entry name" value="Helicase/UvrB_N"/>
</dbReference>
<keyword evidence="10" id="KW-1185">Reference proteome</keyword>
<comment type="caution">
    <text evidence="9">The sequence shown here is derived from an EMBL/GenBank/DDBJ whole genome shotgun (WGS) entry which is preliminary data.</text>
</comment>
<dbReference type="InterPro" id="IPR041679">
    <property type="entry name" value="DNA2/NAM7-like_C"/>
</dbReference>